<feature type="domain" description="BHLH" evidence="5">
    <location>
        <begin position="416"/>
        <end position="465"/>
    </location>
</feature>
<feature type="compositionally biased region" description="Polar residues" evidence="4">
    <location>
        <begin position="303"/>
        <end position="319"/>
    </location>
</feature>
<dbReference type="PANTHER" id="PTHR36066">
    <property type="entry name" value="TRANSCRIPTION FACTOR BHLH145"/>
    <property type="match status" value="1"/>
</dbReference>
<dbReference type="CDD" id="cd18917">
    <property type="entry name" value="bHLH_AtSAC51_like"/>
    <property type="match status" value="1"/>
</dbReference>
<dbReference type="GO" id="GO:0046983">
    <property type="term" value="F:protein dimerization activity"/>
    <property type="evidence" value="ECO:0007669"/>
    <property type="project" value="InterPro"/>
</dbReference>
<dbReference type="InterPro" id="IPR037546">
    <property type="entry name" value="SAC51-like"/>
</dbReference>
<feature type="compositionally biased region" description="Polar residues" evidence="4">
    <location>
        <begin position="264"/>
        <end position="280"/>
    </location>
</feature>
<dbReference type="EMBL" id="EF677759">
    <property type="protein sequence ID" value="ABR17563.1"/>
    <property type="molecule type" value="mRNA"/>
</dbReference>
<reference evidence="6" key="1">
    <citation type="submission" date="2007-06" db="EMBL/GenBank/DDBJ databases">
        <title>Full length cDNA sequences from Sitka Spruce (Picea sitchensis).</title>
        <authorList>
            <person name="Ralph S.G."/>
            <person name="Chun H.E."/>
            <person name="Liao N."/>
            <person name="Ali J."/>
            <person name="Reid K."/>
            <person name="Kolosova N."/>
            <person name="Cooper N."/>
            <person name="Cullis C."/>
            <person name="Jancsik S."/>
            <person name="Moore R."/>
            <person name="Mayo M."/>
            <person name="Wagner S."/>
            <person name="Holt R.A."/>
            <person name="Jones S.J.M."/>
            <person name="Marra M.A."/>
            <person name="Ritland C.E."/>
            <person name="Ritland K."/>
            <person name="Bohlmann J."/>
        </authorList>
    </citation>
    <scope>NUCLEOTIDE SEQUENCE</scope>
    <source>
        <tissue evidence="6">Green portion of the leader tissue</tissue>
    </source>
</reference>
<feature type="coiled-coil region" evidence="3">
    <location>
        <begin position="455"/>
        <end position="482"/>
    </location>
</feature>
<feature type="region of interest" description="Disordered" evidence="4">
    <location>
        <begin position="264"/>
        <end position="327"/>
    </location>
</feature>
<feature type="compositionally biased region" description="Low complexity" evidence="4">
    <location>
        <begin position="407"/>
        <end position="416"/>
    </location>
</feature>
<dbReference type="AlphaFoldDB" id="B8LPI3"/>
<feature type="region of interest" description="Disordered" evidence="4">
    <location>
        <begin position="1"/>
        <end position="20"/>
    </location>
</feature>
<dbReference type="PANTHER" id="PTHR36066:SF2">
    <property type="entry name" value="TRANSCRIPTION FACTOR BHLH145"/>
    <property type="match status" value="1"/>
</dbReference>
<feature type="region of interest" description="Disordered" evidence="4">
    <location>
        <begin position="403"/>
        <end position="427"/>
    </location>
</feature>
<keyword evidence="3" id="KW-0175">Coiled coil</keyword>
<dbReference type="InterPro" id="IPR011598">
    <property type="entry name" value="bHLH_dom"/>
</dbReference>
<evidence type="ECO:0000313" key="6">
    <source>
        <dbReference type="EMBL" id="ABR17563.1"/>
    </source>
</evidence>
<evidence type="ECO:0000256" key="1">
    <source>
        <dbReference type="ARBA" id="ARBA00023015"/>
    </source>
</evidence>
<dbReference type="SUPFAM" id="SSF47459">
    <property type="entry name" value="HLH, helix-loop-helix DNA-binding domain"/>
    <property type="match status" value="1"/>
</dbReference>
<organism evidence="6">
    <name type="scientific">Picea sitchensis</name>
    <name type="common">Sitka spruce</name>
    <name type="synonym">Pinus sitchensis</name>
    <dbReference type="NCBI Taxonomy" id="3332"/>
    <lineage>
        <taxon>Eukaryota</taxon>
        <taxon>Viridiplantae</taxon>
        <taxon>Streptophyta</taxon>
        <taxon>Embryophyta</taxon>
        <taxon>Tracheophyta</taxon>
        <taxon>Spermatophyta</taxon>
        <taxon>Pinopsida</taxon>
        <taxon>Pinidae</taxon>
        <taxon>Conifers I</taxon>
        <taxon>Pinales</taxon>
        <taxon>Pinaceae</taxon>
        <taxon>Picea</taxon>
    </lineage>
</organism>
<evidence type="ECO:0000259" key="5">
    <source>
        <dbReference type="PROSITE" id="PS50888"/>
    </source>
</evidence>
<accession>B8LPI3</accession>
<feature type="compositionally biased region" description="Polar residues" evidence="4">
    <location>
        <begin position="1"/>
        <end position="15"/>
    </location>
</feature>
<dbReference type="PROSITE" id="PS50888">
    <property type="entry name" value="BHLH"/>
    <property type="match status" value="1"/>
</dbReference>
<evidence type="ECO:0000256" key="3">
    <source>
        <dbReference type="SAM" id="Coils"/>
    </source>
</evidence>
<keyword evidence="2" id="KW-0804">Transcription</keyword>
<evidence type="ECO:0000256" key="4">
    <source>
        <dbReference type="SAM" id="MobiDB-lite"/>
    </source>
</evidence>
<proteinExistence type="evidence at transcript level"/>
<name>B8LPI3_PICSI</name>
<protein>
    <recommendedName>
        <fullName evidence="5">BHLH domain-containing protein</fullName>
    </recommendedName>
</protein>
<evidence type="ECO:0000256" key="2">
    <source>
        <dbReference type="ARBA" id="ARBA00023163"/>
    </source>
</evidence>
<sequence length="484" mass="52559">MESPDIQVSCSNIPSPSLEHTGLESKLPWTVQESCGLPILSGMEHLQQSGQHLGAFEVNAFQQRAHLRSEQCVSASAYAAPPRCPEQLKSVDGNSHAHSANSAGLAAGFVTAITGDNASLLEKHDYGAWNGGNSQELKQVQLLDGLEVQYSEAFSKRFIIFDQTGSGVRVIVHPSLVYEFPNLLPDSAKGLDKINVHNRVPQKESISQIPSVYNSTDRGTGLLAYREHMAPAFTALQGIRKRRWLSAEAAGNGFVACSKQEETGSQMSCNGSSRGGYQSQSHEDTRDLEALLGSDEEEDDSTGHTPSEAITNDQQSGTQDEAHISNGIPTKKRRCECMEFGEQEVDFIPSAIQETAVLNGKCSSDGVCFPPVASQESGIQLECCNTVKDSDYRDEQFCDYSTDNMTGNGSSNNSGSKVGQPSSRRKLRKEKVKKAINLLRSIVPEGHSMDTAAVLEVASQHLKSLQLKLERLEANQNDKTLSKP</sequence>
<keyword evidence="1" id="KW-0805">Transcription regulation</keyword>
<dbReference type="InterPro" id="IPR036638">
    <property type="entry name" value="HLH_DNA-bd_sf"/>
</dbReference>